<gene>
    <name evidence="1" type="ORF">FHR69_000699</name>
</gene>
<protein>
    <submittedName>
        <fullName evidence="1">Uncharacterized protein</fullName>
    </submittedName>
</protein>
<accession>A0ACC5M892</accession>
<proteinExistence type="predicted"/>
<evidence type="ECO:0000313" key="2">
    <source>
        <dbReference type="Proteomes" id="UP000589818"/>
    </source>
</evidence>
<comment type="caution">
    <text evidence="1">The sequence shown here is derived from an EMBL/GenBank/DDBJ whole genome shotgun (WGS) entry which is preliminary data.</text>
</comment>
<name>A0ACC5M892_9PSED</name>
<dbReference type="Proteomes" id="UP000589818">
    <property type="component" value="Unassembled WGS sequence"/>
</dbReference>
<dbReference type="EMBL" id="JACHVR010000001">
    <property type="protein sequence ID" value="MBB2884833.1"/>
    <property type="molecule type" value="Genomic_DNA"/>
</dbReference>
<organism evidence="1 2">
    <name type="scientific">Pseudomonas umsongensis</name>
    <dbReference type="NCBI Taxonomy" id="198618"/>
    <lineage>
        <taxon>Bacteria</taxon>
        <taxon>Pseudomonadati</taxon>
        <taxon>Pseudomonadota</taxon>
        <taxon>Gammaproteobacteria</taxon>
        <taxon>Pseudomonadales</taxon>
        <taxon>Pseudomonadaceae</taxon>
        <taxon>Pseudomonas</taxon>
    </lineage>
</organism>
<evidence type="ECO:0000313" key="1">
    <source>
        <dbReference type="EMBL" id="MBB2884833.1"/>
    </source>
</evidence>
<reference evidence="1" key="1">
    <citation type="submission" date="2020-08" db="EMBL/GenBank/DDBJ databases">
        <title>Plant associated metagenomes--Microbial community diversity and host control of community assembly across model and emerging plant ecological genomics systems.</title>
        <authorList>
            <person name="Dangl J."/>
        </authorList>
    </citation>
    <scope>NUCLEOTIDE SEQUENCE</scope>
    <source>
        <strain evidence="1">KD5</strain>
    </source>
</reference>
<sequence>MTETLSSIFQRTRGAPIQVAERLVYPIFQKKIKAGRSNFLARRLKSTMQPVSGLRLKVVKGELEVNDQRHSEVILWADTSPESVYFSVLSKTGCELKIWNVWRVNDIAQAWVGNAGMVISEEGRITNLECSGGTEAVDFSTLVFQIESID</sequence>
<keyword evidence="2" id="KW-1185">Reference proteome</keyword>